<keyword evidence="1" id="KW-0732">Signal</keyword>
<evidence type="ECO:0000313" key="2">
    <source>
        <dbReference type="EMBL" id="SNS48471.1"/>
    </source>
</evidence>
<dbReference type="EMBL" id="FZNP01000018">
    <property type="protein sequence ID" value="SNS48471.1"/>
    <property type="molecule type" value="Genomic_DNA"/>
</dbReference>
<evidence type="ECO:0000256" key="1">
    <source>
        <dbReference type="SAM" id="SignalP"/>
    </source>
</evidence>
<feature type="chain" id="PRO_5039120783" evidence="1">
    <location>
        <begin position="31"/>
        <end position="104"/>
    </location>
</feature>
<protein>
    <submittedName>
        <fullName evidence="2">Uncharacterized protein</fullName>
    </submittedName>
</protein>
<gene>
    <name evidence="2" type="ORF">SAMN06265355_118109</name>
</gene>
<organism evidence="2 3">
    <name type="scientific">Actinomadura mexicana</name>
    <dbReference type="NCBI Taxonomy" id="134959"/>
    <lineage>
        <taxon>Bacteria</taxon>
        <taxon>Bacillati</taxon>
        <taxon>Actinomycetota</taxon>
        <taxon>Actinomycetes</taxon>
        <taxon>Streptosporangiales</taxon>
        <taxon>Thermomonosporaceae</taxon>
        <taxon>Actinomadura</taxon>
    </lineage>
</organism>
<keyword evidence="3" id="KW-1185">Reference proteome</keyword>
<dbReference type="OrthoDB" id="4334659at2"/>
<proteinExistence type="predicted"/>
<feature type="signal peptide" evidence="1">
    <location>
        <begin position="1"/>
        <end position="30"/>
    </location>
</feature>
<dbReference type="Proteomes" id="UP000198420">
    <property type="component" value="Unassembled WGS sequence"/>
</dbReference>
<name>A0A239EVK8_9ACTN</name>
<dbReference type="RefSeq" id="WP_089315953.1">
    <property type="nucleotide sequence ID" value="NZ_FZNP01000018.1"/>
</dbReference>
<accession>A0A239EVK8</accession>
<sequence length="104" mass="11351">MPCRAVALSAILAAALGAAALLLTTPPADPARASAERAGEMFVCEQVESRYPQVFGRKCNPGQWGRLSDFTVIDRRNDNTYHCRTGWAEGSLWANGQDCRPRRG</sequence>
<dbReference type="AlphaFoldDB" id="A0A239EVK8"/>
<evidence type="ECO:0000313" key="3">
    <source>
        <dbReference type="Proteomes" id="UP000198420"/>
    </source>
</evidence>
<reference evidence="3" key="1">
    <citation type="submission" date="2017-06" db="EMBL/GenBank/DDBJ databases">
        <authorList>
            <person name="Varghese N."/>
            <person name="Submissions S."/>
        </authorList>
    </citation>
    <scope>NUCLEOTIDE SEQUENCE [LARGE SCALE GENOMIC DNA]</scope>
    <source>
        <strain evidence="3">DSM 44485</strain>
    </source>
</reference>